<organism evidence="1 2">
    <name type="scientific">[Clostridium] hylemonae DSM 15053</name>
    <dbReference type="NCBI Taxonomy" id="553973"/>
    <lineage>
        <taxon>Bacteria</taxon>
        <taxon>Bacillati</taxon>
        <taxon>Bacillota</taxon>
        <taxon>Clostridia</taxon>
        <taxon>Lachnospirales</taxon>
        <taxon>Lachnospiraceae</taxon>
    </lineage>
</organism>
<reference evidence="1" key="2">
    <citation type="submission" date="2013-06" db="EMBL/GenBank/DDBJ databases">
        <title>Draft genome sequence of Clostridium hylemonae (DSM 15053).</title>
        <authorList>
            <person name="Sudarsanam P."/>
            <person name="Ley R."/>
            <person name="Guruge J."/>
            <person name="Turnbaugh P.J."/>
            <person name="Mahowald M."/>
            <person name="Liep D."/>
            <person name="Gordon J."/>
        </authorList>
    </citation>
    <scope>NUCLEOTIDE SEQUENCE</scope>
    <source>
        <strain evidence="1">DSM 15053</strain>
    </source>
</reference>
<gene>
    <name evidence="1" type="ORF">CLOHYLEM_06774</name>
</gene>
<sequence length="58" mass="6646">MFSSVLQILTGEVSTVEKEYQIADISSDCIKEINELQEKLRQQTEKDIVLIAYKPAEE</sequence>
<name>C0C3W2_9FIRM</name>
<keyword evidence="2" id="KW-1185">Reference proteome</keyword>
<dbReference type="EMBL" id="ABYI02000031">
    <property type="protein sequence ID" value="EEG73120.1"/>
    <property type="molecule type" value="Genomic_DNA"/>
</dbReference>
<dbReference type="AlphaFoldDB" id="C0C3W2"/>
<comment type="caution">
    <text evidence="1">The sequence shown here is derived from an EMBL/GenBank/DDBJ whole genome shotgun (WGS) entry which is preliminary data.</text>
</comment>
<accession>C0C3W2</accession>
<dbReference type="STRING" id="553973.CLOHYLEM_06774"/>
<proteinExistence type="predicted"/>
<dbReference type="Proteomes" id="UP000004893">
    <property type="component" value="Unassembled WGS sequence"/>
</dbReference>
<evidence type="ECO:0000313" key="2">
    <source>
        <dbReference type="Proteomes" id="UP000004893"/>
    </source>
</evidence>
<reference evidence="1" key="1">
    <citation type="submission" date="2009-02" db="EMBL/GenBank/DDBJ databases">
        <authorList>
            <person name="Fulton L."/>
            <person name="Clifton S."/>
            <person name="Fulton B."/>
            <person name="Xu J."/>
            <person name="Minx P."/>
            <person name="Pepin K.H."/>
            <person name="Johnson M."/>
            <person name="Bhonagiri V."/>
            <person name="Nash W.E."/>
            <person name="Mardis E.R."/>
            <person name="Wilson R.K."/>
        </authorList>
    </citation>
    <scope>NUCLEOTIDE SEQUENCE [LARGE SCALE GENOMIC DNA]</scope>
    <source>
        <strain evidence="1">DSM 15053</strain>
    </source>
</reference>
<protein>
    <submittedName>
        <fullName evidence="1">Uncharacterized protein</fullName>
    </submittedName>
</protein>
<evidence type="ECO:0000313" key="1">
    <source>
        <dbReference type="EMBL" id="EEG73120.1"/>
    </source>
</evidence>
<dbReference type="HOGENOM" id="CLU_2971333_0_0_9"/>